<feature type="transmembrane region" description="Helical" evidence="1">
    <location>
        <begin position="171"/>
        <end position="190"/>
    </location>
</feature>
<feature type="transmembrane region" description="Helical" evidence="1">
    <location>
        <begin position="119"/>
        <end position="139"/>
    </location>
</feature>
<evidence type="ECO:0000256" key="1">
    <source>
        <dbReference type="SAM" id="Phobius"/>
    </source>
</evidence>
<accession>A0A2R8BVT1</accession>
<keyword evidence="3" id="KW-1185">Reference proteome</keyword>
<dbReference type="InterPro" id="IPR010331">
    <property type="entry name" value="ExoD"/>
</dbReference>
<evidence type="ECO:0000313" key="2">
    <source>
        <dbReference type="EMBL" id="SPJ24277.1"/>
    </source>
</evidence>
<dbReference type="PANTHER" id="PTHR41795">
    <property type="entry name" value="EXOPOLYSACCHARIDE SYNTHESIS PROTEIN"/>
    <property type="match status" value="1"/>
</dbReference>
<gene>
    <name evidence="2" type="ORF">PAA8504_02105</name>
</gene>
<feature type="transmembrane region" description="Helical" evidence="1">
    <location>
        <begin position="51"/>
        <end position="74"/>
    </location>
</feature>
<feature type="transmembrane region" description="Helical" evidence="1">
    <location>
        <begin position="145"/>
        <end position="164"/>
    </location>
</feature>
<proteinExistence type="predicted"/>
<name>A0A2R8BVT1_9RHOB</name>
<evidence type="ECO:0000313" key="3">
    <source>
        <dbReference type="Proteomes" id="UP000244912"/>
    </source>
</evidence>
<keyword evidence="1" id="KW-0472">Membrane</keyword>
<dbReference type="PANTHER" id="PTHR41795:SF1">
    <property type="entry name" value="EXOPOLYSACCHARIDE SYNTHESIS PROTEIN"/>
    <property type="match status" value="1"/>
</dbReference>
<dbReference type="OrthoDB" id="7949130at2"/>
<sequence>MSDGLNDILDDLNDLAGAEETVSLNDVIGKLGSRGQGVVLLLPGLMGITPIGGIPGVPTISSVLITILAVQIILGQRQLWVPDMIGRRSVEDDRIRNATERLRGLADWIDRHFGNRLEALTGSIANRIAAGFCLLLAFTMPPLELVPFAGIIPFAGIAMLGLGLTLRDGVLMALAFASSVLAFYGVWRFWPF</sequence>
<reference evidence="3" key="1">
    <citation type="submission" date="2018-03" db="EMBL/GenBank/DDBJ databases">
        <authorList>
            <person name="Rodrigo-Torres L."/>
            <person name="Arahal R. D."/>
            <person name="Lucena T."/>
        </authorList>
    </citation>
    <scope>NUCLEOTIDE SEQUENCE [LARGE SCALE GENOMIC DNA]</scope>
    <source>
        <strain evidence="3">CECT 8504</strain>
    </source>
</reference>
<dbReference type="AlphaFoldDB" id="A0A2R8BVT1"/>
<dbReference type="PIRSF" id="PIRSF033239">
    <property type="entry name" value="ExoD"/>
    <property type="match status" value="1"/>
</dbReference>
<dbReference type="Pfam" id="PF06055">
    <property type="entry name" value="ExoD"/>
    <property type="match status" value="1"/>
</dbReference>
<dbReference type="Proteomes" id="UP000244912">
    <property type="component" value="Unassembled WGS sequence"/>
</dbReference>
<protein>
    <recommendedName>
        <fullName evidence="4">Exopolysaccharide synthesis, ExoD</fullName>
    </recommendedName>
</protein>
<keyword evidence="1" id="KW-0812">Transmembrane</keyword>
<keyword evidence="1" id="KW-1133">Transmembrane helix</keyword>
<evidence type="ECO:0008006" key="4">
    <source>
        <dbReference type="Google" id="ProtNLM"/>
    </source>
</evidence>
<dbReference type="EMBL" id="ONZF01000004">
    <property type="protein sequence ID" value="SPJ24277.1"/>
    <property type="molecule type" value="Genomic_DNA"/>
</dbReference>
<organism evidence="2 3">
    <name type="scientific">Palleronia abyssalis</name>
    <dbReference type="NCBI Taxonomy" id="1501240"/>
    <lineage>
        <taxon>Bacteria</taxon>
        <taxon>Pseudomonadati</taxon>
        <taxon>Pseudomonadota</taxon>
        <taxon>Alphaproteobacteria</taxon>
        <taxon>Rhodobacterales</taxon>
        <taxon>Roseobacteraceae</taxon>
        <taxon>Palleronia</taxon>
    </lineage>
</organism>